<dbReference type="RefSeq" id="WP_354232935.1">
    <property type="nucleotide sequence ID" value="NZ_JBEPSN010000017.1"/>
</dbReference>
<organism evidence="1 2">
    <name type="scientific">Arthrobacter bambusae</name>
    <dbReference type="NCBI Taxonomy" id="1338426"/>
    <lineage>
        <taxon>Bacteria</taxon>
        <taxon>Bacillati</taxon>
        <taxon>Actinomycetota</taxon>
        <taxon>Actinomycetes</taxon>
        <taxon>Micrococcales</taxon>
        <taxon>Micrococcaceae</taxon>
        <taxon>Arthrobacter</taxon>
    </lineage>
</organism>
<dbReference type="Proteomes" id="UP001549307">
    <property type="component" value="Unassembled WGS sequence"/>
</dbReference>
<dbReference type="EMBL" id="JBEPSN010000017">
    <property type="protein sequence ID" value="MET4542644.1"/>
    <property type="molecule type" value="Genomic_DNA"/>
</dbReference>
<evidence type="ECO:0000313" key="2">
    <source>
        <dbReference type="Proteomes" id="UP001549307"/>
    </source>
</evidence>
<protein>
    <submittedName>
        <fullName evidence="1">Uncharacterized protein</fullName>
    </submittedName>
</protein>
<reference evidence="1 2" key="1">
    <citation type="submission" date="2024-06" db="EMBL/GenBank/DDBJ databases">
        <title>Sorghum-associated microbial communities from plants grown in Nebraska, USA.</title>
        <authorList>
            <person name="Schachtman D."/>
        </authorList>
    </citation>
    <scope>NUCLEOTIDE SEQUENCE [LARGE SCALE GENOMIC DNA]</scope>
    <source>
        <strain evidence="1 2">3552</strain>
    </source>
</reference>
<evidence type="ECO:0000313" key="1">
    <source>
        <dbReference type="EMBL" id="MET4542644.1"/>
    </source>
</evidence>
<gene>
    <name evidence="1" type="ORF">ABIE37_004456</name>
</gene>
<comment type="caution">
    <text evidence="1">The sequence shown here is derived from an EMBL/GenBank/DDBJ whole genome shotgun (WGS) entry which is preliminary data.</text>
</comment>
<name>A0ABV2PCX3_9MICC</name>
<dbReference type="GeneID" id="92755379"/>
<proteinExistence type="predicted"/>
<accession>A0ABV2PCX3</accession>
<sequence>MTLGLVFIGIGLVWLQFRKWIARRQHWITSRMLGRKAGDELTGPEFHLNAGSEKEEQRIRGFERYWGGMRPGLFCLVLNLCTNP</sequence>
<keyword evidence="2" id="KW-1185">Reference proteome</keyword>